<dbReference type="AlphaFoldDB" id="A0A1J1J5J0"/>
<protein>
    <submittedName>
        <fullName evidence="1">CLUMA_CG019221, isoform A</fullName>
    </submittedName>
</protein>
<sequence length="91" mass="10677">MFEFKLLPRTLQRPHWLSFNSYFISLVQDIEVNGSMISRSSNKVNETIGIQNGEQSSEQKETKKIYLRTPSLNGQLERSVFDFKGYEKRET</sequence>
<evidence type="ECO:0000313" key="2">
    <source>
        <dbReference type="Proteomes" id="UP000183832"/>
    </source>
</evidence>
<dbReference type="EMBL" id="CVRI01000066">
    <property type="protein sequence ID" value="CRL06145.1"/>
    <property type="molecule type" value="Genomic_DNA"/>
</dbReference>
<dbReference type="Proteomes" id="UP000183832">
    <property type="component" value="Unassembled WGS sequence"/>
</dbReference>
<organism evidence="1 2">
    <name type="scientific">Clunio marinus</name>
    <dbReference type="NCBI Taxonomy" id="568069"/>
    <lineage>
        <taxon>Eukaryota</taxon>
        <taxon>Metazoa</taxon>
        <taxon>Ecdysozoa</taxon>
        <taxon>Arthropoda</taxon>
        <taxon>Hexapoda</taxon>
        <taxon>Insecta</taxon>
        <taxon>Pterygota</taxon>
        <taxon>Neoptera</taxon>
        <taxon>Endopterygota</taxon>
        <taxon>Diptera</taxon>
        <taxon>Nematocera</taxon>
        <taxon>Chironomoidea</taxon>
        <taxon>Chironomidae</taxon>
        <taxon>Clunio</taxon>
    </lineage>
</organism>
<name>A0A1J1J5J0_9DIPT</name>
<reference evidence="1 2" key="1">
    <citation type="submission" date="2015-04" db="EMBL/GenBank/DDBJ databases">
        <authorList>
            <person name="Syromyatnikov M.Y."/>
            <person name="Popov V.N."/>
        </authorList>
    </citation>
    <scope>NUCLEOTIDE SEQUENCE [LARGE SCALE GENOMIC DNA]</scope>
</reference>
<proteinExistence type="predicted"/>
<evidence type="ECO:0000313" key="1">
    <source>
        <dbReference type="EMBL" id="CRL06145.1"/>
    </source>
</evidence>
<keyword evidence="2" id="KW-1185">Reference proteome</keyword>
<gene>
    <name evidence="1" type="ORF">CLUMA_CG019221</name>
</gene>
<accession>A0A1J1J5J0</accession>